<evidence type="ECO:0000259" key="5">
    <source>
        <dbReference type="PROSITE" id="PS50932"/>
    </source>
</evidence>
<dbReference type="Pfam" id="PF00356">
    <property type="entry name" value="LacI"/>
    <property type="match status" value="1"/>
</dbReference>
<dbReference type="GO" id="GO:0003700">
    <property type="term" value="F:DNA-binding transcription factor activity"/>
    <property type="evidence" value="ECO:0007669"/>
    <property type="project" value="TreeGrafter"/>
</dbReference>
<dbReference type="PANTHER" id="PTHR30146">
    <property type="entry name" value="LACI-RELATED TRANSCRIPTIONAL REPRESSOR"/>
    <property type="match status" value="1"/>
</dbReference>
<dbReference type="Proteomes" id="UP000321181">
    <property type="component" value="Unassembled WGS sequence"/>
</dbReference>
<evidence type="ECO:0000313" key="7">
    <source>
        <dbReference type="Proteomes" id="UP000321181"/>
    </source>
</evidence>
<dbReference type="InterPro" id="IPR046335">
    <property type="entry name" value="LacI/GalR-like_sensor"/>
</dbReference>
<dbReference type="InterPro" id="IPR000843">
    <property type="entry name" value="HTH_LacI"/>
</dbReference>
<dbReference type="InterPro" id="IPR028082">
    <property type="entry name" value="Peripla_BP_I"/>
</dbReference>
<evidence type="ECO:0000256" key="1">
    <source>
        <dbReference type="ARBA" id="ARBA00023015"/>
    </source>
</evidence>
<dbReference type="InterPro" id="IPR010982">
    <property type="entry name" value="Lambda_DNA-bd_dom_sf"/>
</dbReference>
<keyword evidence="7" id="KW-1185">Reference proteome</keyword>
<dbReference type="Pfam" id="PF13377">
    <property type="entry name" value="Peripla_BP_3"/>
    <property type="match status" value="1"/>
</dbReference>
<feature type="region of interest" description="Disordered" evidence="4">
    <location>
        <begin position="336"/>
        <end position="364"/>
    </location>
</feature>
<dbReference type="PROSITE" id="PS50932">
    <property type="entry name" value="HTH_LACI_2"/>
    <property type="match status" value="1"/>
</dbReference>
<dbReference type="OrthoDB" id="252678at2"/>
<name>A0A512DC94_9CELL</name>
<accession>A0A512DC94</accession>
<keyword evidence="1" id="KW-0805">Transcription regulation</keyword>
<reference evidence="6 7" key="1">
    <citation type="submission" date="2019-07" db="EMBL/GenBank/DDBJ databases">
        <title>Whole genome shotgun sequence of Cellulomonas aerilata NBRC 106308.</title>
        <authorList>
            <person name="Hosoyama A."/>
            <person name="Uohara A."/>
            <person name="Ohji S."/>
            <person name="Ichikawa N."/>
        </authorList>
    </citation>
    <scope>NUCLEOTIDE SEQUENCE [LARGE SCALE GENOMIC DNA]</scope>
    <source>
        <strain evidence="6 7">NBRC 106308</strain>
    </source>
</reference>
<comment type="caution">
    <text evidence="6">The sequence shown here is derived from an EMBL/GenBank/DDBJ whole genome shotgun (WGS) entry which is preliminary data.</text>
</comment>
<evidence type="ECO:0000256" key="4">
    <source>
        <dbReference type="SAM" id="MobiDB-lite"/>
    </source>
</evidence>
<feature type="compositionally biased region" description="Basic and acidic residues" evidence="4">
    <location>
        <begin position="350"/>
        <end position="364"/>
    </location>
</feature>
<keyword evidence="2" id="KW-0238">DNA-binding</keyword>
<dbReference type="PROSITE" id="PS00356">
    <property type="entry name" value="HTH_LACI_1"/>
    <property type="match status" value="1"/>
</dbReference>
<feature type="domain" description="HTH lacI-type" evidence="5">
    <location>
        <begin position="6"/>
        <end position="60"/>
    </location>
</feature>
<feature type="region of interest" description="Disordered" evidence="4">
    <location>
        <begin position="1"/>
        <end position="34"/>
    </location>
</feature>
<evidence type="ECO:0000256" key="3">
    <source>
        <dbReference type="ARBA" id="ARBA00023163"/>
    </source>
</evidence>
<dbReference type="CDD" id="cd01392">
    <property type="entry name" value="HTH_LacI"/>
    <property type="match status" value="1"/>
</dbReference>
<dbReference type="SUPFAM" id="SSF53822">
    <property type="entry name" value="Periplasmic binding protein-like I"/>
    <property type="match status" value="1"/>
</dbReference>
<dbReference type="PANTHER" id="PTHR30146:SF153">
    <property type="entry name" value="LACTOSE OPERON REPRESSOR"/>
    <property type="match status" value="1"/>
</dbReference>
<dbReference type="EMBL" id="BJYY01000013">
    <property type="protein sequence ID" value="GEO34099.1"/>
    <property type="molecule type" value="Genomic_DNA"/>
</dbReference>
<gene>
    <name evidence="6" type="ORF">CAE01nite_18240</name>
</gene>
<keyword evidence="3" id="KW-0804">Transcription</keyword>
<dbReference type="RefSeq" id="WP_146903105.1">
    <property type="nucleotide sequence ID" value="NZ_BAAARM010000003.1"/>
</dbReference>
<dbReference type="Gene3D" id="1.10.260.40">
    <property type="entry name" value="lambda repressor-like DNA-binding domains"/>
    <property type="match status" value="1"/>
</dbReference>
<dbReference type="AlphaFoldDB" id="A0A512DC94"/>
<sequence>MRPRPVTLGDVAREAGVSRSTASEALSGRGRMTESTRLAVRDTAVRLGYRPNALAQSLRTGRTGAIALHHQHAADSFSSQYFREFVAGAMDVTSARDHDLTLLASDPTTPRATLPRVDGVIIADPIADDVRALELLTSGIPVVAGERYPPGMPTSPVVGVHHEQALRDVLDHVHGLGVRRPALVGPDAHSGWGVVLRETVDDWSAERGLVTAHRTIAFASGFTTSHEDLVGELLDAEPGVDLLLVPSEAVALGAIAALRARSSEPGRDVLVVSCADAQMLGLTDPPVTAIDLGPRALGAACARALLSVVEDDAELPPLTLIPATLSLRASTELRASTAGGASTELPGSTEPRRSADLRRDAVRA</sequence>
<dbReference type="CDD" id="cd06267">
    <property type="entry name" value="PBP1_LacI_sugar_binding-like"/>
    <property type="match status" value="1"/>
</dbReference>
<evidence type="ECO:0000256" key="2">
    <source>
        <dbReference type="ARBA" id="ARBA00023125"/>
    </source>
</evidence>
<proteinExistence type="predicted"/>
<dbReference type="Gene3D" id="3.40.50.2300">
    <property type="match status" value="2"/>
</dbReference>
<evidence type="ECO:0000313" key="6">
    <source>
        <dbReference type="EMBL" id="GEO34099.1"/>
    </source>
</evidence>
<protein>
    <submittedName>
        <fullName evidence="6">LacI family transcriptional regulator</fullName>
    </submittedName>
</protein>
<dbReference type="SUPFAM" id="SSF47413">
    <property type="entry name" value="lambda repressor-like DNA-binding domains"/>
    <property type="match status" value="1"/>
</dbReference>
<dbReference type="GO" id="GO:0000976">
    <property type="term" value="F:transcription cis-regulatory region binding"/>
    <property type="evidence" value="ECO:0007669"/>
    <property type="project" value="TreeGrafter"/>
</dbReference>
<dbReference type="SMART" id="SM00354">
    <property type="entry name" value="HTH_LACI"/>
    <property type="match status" value="1"/>
</dbReference>
<organism evidence="6 7">
    <name type="scientific">Cellulomonas aerilata</name>
    <dbReference type="NCBI Taxonomy" id="515326"/>
    <lineage>
        <taxon>Bacteria</taxon>
        <taxon>Bacillati</taxon>
        <taxon>Actinomycetota</taxon>
        <taxon>Actinomycetes</taxon>
        <taxon>Micrococcales</taxon>
        <taxon>Cellulomonadaceae</taxon>
        <taxon>Cellulomonas</taxon>
    </lineage>
</organism>